<gene>
    <name evidence="3" type="ORF">C7437_10892</name>
</gene>
<evidence type="ECO:0000256" key="1">
    <source>
        <dbReference type="SAM" id="Phobius"/>
    </source>
</evidence>
<sequence>MKENQTNKLAFIFLCFAVLMFIEATIFGNGNIVLVLLGIGMIYFSLRKQSRFWFWTGFVFLIIAIFSMWSLRLLLLTIMLYVLYKLWKNEPITQVIRPFNTTYEESPNSIIQNKLFSAQTTPFHAYEWQDVHVQSFYGDHVIDVTETVLPKGTSLISIRQSLGKVTIYVPYEIPVRLHYATIIGEANIFGHGAQRLWNQSVLLKDSYLDGVTYASELVITVSTWIGDIEVIRK</sequence>
<dbReference type="InterPro" id="IPR047793">
    <property type="entry name" value="LiaF_C"/>
</dbReference>
<proteinExistence type="predicted"/>
<dbReference type="NCBIfam" id="NF040535">
    <property type="entry name" value="LiaF_C_term"/>
    <property type="match status" value="1"/>
</dbReference>
<keyword evidence="1" id="KW-0472">Membrane</keyword>
<protein>
    <submittedName>
        <fullName evidence="3">Putative membrane protein</fullName>
    </submittedName>
</protein>
<feature type="domain" description="Cell wall-active antibiotics response LiaF-like C-terminal" evidence="2">
    <location>
        <begin position="116"/>
        <end position="230"/>
    </location>
</feature>
<evidence type="ECO:0000313" key="4">
    <source>
        <dbReference type="Proteomes" id="UP000248646"/>
    </source>
</evidence>
<keyword evidence="1" id="KW-1133">Transmembrane helix</keyword>
<dbReference type="OrthoDB" id="2351415at2"/>
<evidence type="ECO:0000259" key="2">
    <source>
        <dbReference type="Pfam" id="PF09922"/>
    </source>
</evidence>
<dbReference type="GO" id="GO:0016020">
    <property type="term" value="C:membrane"/>
    <property type="evidence" value="ECO:0007669"/>
    <property type="project" value="InterPro"/>
</dbReference>
<keyword evidence="4" id="KW-1185">Reference proteome</keyword>
<evidence type="ECO:0000313" key="3">
    <source>
        <dbReference type="EMBL" id="PZX02996.1"/>
    </source>
</evidence>
<feature type="transmembrane region" description="Helical" evidence="1">
    <location>
        <begin position="52"/>
        <end position="84"/>
    </location>
</feature>
<dbReference type="Proteomes" id="UP000248646">
    <property type="component" value="Unassembled WGS sequence"/>
</dbReference>
<dbReference type="PIRSF" id="PIRSF031509">
    <property type="entry name" value="Cell_wall_LiaF/YvqF"/>
    <property type="match status" value="1"/>
</dbReference>
<dbReference type="AlphaFoldDB" id="A0A2W7MM53"/>
<dbReference type="EMBL" id="QKZI01000008">
    <property type="protein sequence ID" value="PZX02996.1"/>
    <property type="molecule type" value="Genomic_DNA"/>
</dbReference>
<dbReference type="RefSeq" id="WP_111440576.1">
    <property type="nucleotide sequence ID" value="NZ_QKZI01000008.1"/>
</dbReference>
<accession>A0A2W7MM53</accession>
<dbReference type="Pfam" id="PF09922">
    <property type="entry name" value="LiaF-like_C"/>
    <property type="match status" value="1"/>
</dbReference>
<name>A0A2W7MM53_9BACI</name>
<organism evidence="3 4">
    <name type="scientific">Psychrobacillus insolitus</name>
    <dbReference type="NCBI Taxonomy" id="1461"/>
    <lineage>
        <taxon>Bacteria</taxon>
        <taxon>Bacillati</taxon>
        <taxon>Bacillota</taxon>
        <taxon>Bacilli</taxon>
        <taxon>Bacillales</taxon>
        <taxon>Bacillaceae</taxon>
        <taxon>Psychrobacillus</taxon>
    </lineage>
</organism>
<dbReference type="InterPro" id="IPR016975">
    <property type="entry name" value="Cell_wall_LiaF"/>
</dbReference>
<dbReference type="InterPro" id="IPR024425">
    <property type="entry name" value="LiaF-like_C"/>
</dbReference>
<feature type="transmembrane region" description="Helical" evidence="1">
    <location>
        <begin position="12"/>
        <end position="40"/>
    </location>
</feature>
<keyword evidence="1" id="KW-0812">Transmembrane</keyword>
<comment type="caution">
    <text evidence="3">The sequence shown here is derived from an EMBL/GenBank/DDBJ whole genome shotgun (WGS) entry which is preliminary data.</text>
</comment>
<reference evidence="3 4" key="1">
    <citation type="submission" date="2018-06" db="EMBL/GenBank/DDBJ databases">
        <title>Genomic Encyclopedia of Type Strains, Phase IV (KMG-IV): sequencing the most valuable type-strain genomes for metagenomic binning, comparative biology and taxonomic classification.</title>
        <authorList>
            <person name="Goeker M."/>
        </authorList>
    </citation>
    <scope>NUCLEOTIDE SEQUENCE [LARGE SCALE GENOMIC DNA]</scope>
    <source>
        <strain evidence="3 4">DSM 5</strain>
    </source>
</reference>